<dbReference type="Proteomes" id="UP000175616">
    <property type="component" value="Unassembled WGS sequence"/>
</dbReference>
<dbReference type="EMBL" id="LZYE01000050">
    <property type="protein sequence ID" value="OFC38281.1"/>
    <property type="molecule type" value="Genomic_DNA"/>
</dbReference>
<accession>A0A1E7YQN4</accession>
<dbReference type="RefSeq" id="WP_070113935.1">
    <property type="nucleotide sequence ID" value="NZ_CP133598.1"/>
</dbReference>
<evidence type="ECO:0000256" key="1">
    <source>
        <dbReference type="SAM" id="SignalP"/>
    </source>
</evidence>
<reference evidence="2 3" key="1">
    <citation type="submission" date="2016-06" db="EMBL/GenBank/DDBJ databases">
        <title>Gene turnover analysis identifies the evolutionary adaptation of the extremophile Acidithiobacillus caldus.</title>
        <authorList>
            <person name="Zhang X."/>
        </authorList>
    </citation>
    <scope>NUCLEOTIDE SEQUENCE [LARGE SCALE GENOMIC DNA]</scope>
    <source>
        <strain evidence="2 3">DX</strain>
    </source>
</reference>
<proteinExistence type="predicted"/>
<evidence type="ECO:0000313" key="2">
    <source>
        <dbReference type="EMBL" id="OFC38281.1"/>
    </source>
</evidence>
<dbReference type="AlphaFoldDB" id="A0A1E7YQN4"/>
<name>A0A1E7YQN4_9PROT</name>
<feature type="signal peptide" evidence="1">
    <location>
        <begin position="1"/>
        <end position="22"/>
    </location>
</feature>
<organism evidence="2 3">
    <name type="scientific">Acidithiobacillus caldus</name>
    <dbReference type="NCBI Taxonomy" id="33059"/>
    <lineage>
        <taxon>Bacteria</taxon>
        <taxon>Pseudomonadati</taxon>
        <taxon>Pseudomonadota</taxon>
        <taxon>Acidithiobacillia</taxon>
        <taxon>Acidithiobacillales</taxon>
        <taxon>Acidithiobacillaceae</taxon>
        <taxon>Acidithiobacillus</taxon>
    </lineage>
</organism>
<comment type="caution">
    <text evidence="2">The sequence shown here is derived from an EMBL/GenBank/DDBJ whole genome shotgun (WGS) entry which is preliminary data.</text>
</comment>
<gene>
    <name evidence="2" type="ORF">BAE27_02420</name>
</gene>
<feature type="chain" id="PRO_5009209112" evidence="1">
    <location>
        <begin position="23"/>
        <end position="360"/>
    </location>
</feature>
<evidence type="ECO:0000313" key="3">
    <source>
        <dbReference type="Proteomes" id="UP000175616"/>
    </source>
</evidence>
<keyword evidence="1" id="KW-0732">Signal</keyword>
<sequence>MKKLFTAITAMLSLTMASIAHGAGLGSALSEAAQASGGPATVQSGPSLSARQLALVLNRWGVGPDGSPMTKQLVDAGFDPATCNTGLIDSWLTGNSFLAIDQGPHRGIFGMIIPIHQDGEPIGGWQLWGTMLPMEKNLAVALPHAFGPSVRMVPNPGMMPVWGEIHSYPATFLPDEKSGDYGCFGYQYRIERSYDCYMVTDNWWRREQAEESDHRHFADLEKAFQTLTQNINDTWGSAAPRYVYLCRSGTATHGLGSLPLNRWQQEGQHPWSPFQARFKPYIFHQVSAVFIKENLRERLMHQYNDPLLDALARSVTKVEKVRVVGVAVGKVQNSLFGFTSGAVMPQDYFLAAIPESVPEK</sequence>
<protein>
    <submittedName>
        <fullName evidence="2">Uncharacterized protein</fullName>
    </submittedName>
</protein>